<feature type="transmembrane region" description="Helical" evidence="9">
    <location>
        <begin position="299"/>
        <end position="319"/>
    </location>
</feature>
<organism evidence="10 11">
    <name type="scientific">Rubritalea spongiae</name>
    <dbReference type="NCBI Taxonomy" id="430797"/>
    <lineage>
        <taxon>Bacteria</taxon>
        <taxon>Pseudomonadati</taxon>
        <taxon>Verrucomicrobiota</taxon>
        <taxon>Verrucomicrobiia</taxon>
        <taxon>Verrucomicrobiales</taxon>
        <taxon>Rubritaleaceae</taxon>
        <taxon>Rubritalea</taxon>
    </lineage>
</organism>
<dbReference type="PANTHER" id="PTHR11795">
    <property type="entry name" value="BRANCHED-CHAIN AMINO ACID TRANSPORT SYSTEM PERMEASE PROTEIN LIVH"/>
    <property type="match status" value="1"/>
</dbReference>
<feature type="transmembrane region" description="Helical" evidence="9">
    <location>
        <begin position="237"/>
        <end position="259"/>
    </location>
</feature>
<evidence type="ECO:0000256" key="6">
    <source>
        <dbReference type="ARBA" id="ARBA00022989"/>
    </source>
</evidence>
<dbReference type="CDD" id="cd06582">
    <property type="entry name" value="TM_PBP1_LivH_like"/>
    <property type="match status" value="1"/>
</dbReference>
<comment type="subcellular location">
    <subcellularLocation>
        <location evidence="1">Cell membrane</location>
        <topology evidence="1">Multi-pass membrane protein</topology>
    </subcellularLocation>
</comment>
<keyword evidence="4 9" id="KW-0812">Transmembrane</keyword>
<dbReference type="RefSeq" id="WP_377094247.1">
    <property type="nucleotide sequence ID" value="NZ_JBHSJM010000001.1"/>
</dbReference>
<keyword evidence="5" id="KW-0029">Amino-acid transport</keyword>
<feature type="transmembrane region" description="Helical" evidence="9">
    <location>
        <begin position="373"/>
        <end position="399"/>
    </location>
</feature>
<feature type="transmembrane region" description="Helical" evidence="9">
    <location>
        <begin position="428"/>
        <end position="447"/>
    </location>
</feature>
<keyword evidence="11" id="KW-1185">Reference proteome</keyword>
<accession>A0ABW5E248</accession>
<evidence type="ECO:0000313" key="11">
    <source>
        <dbReference type="Proteomes" id="UP001597297"/>
    </source>
</evidence>
<comment type="similarity">
    <text evidence="8">Belongs to the binding-protein-dependent transport system permease family. LivHM subfamily.</text>
</comment>
<evidence type="ECO:0000256" key="8">
    <source>
        <dbReference type="ARBA" id="ARBA00037998"/>
    </source>
</evidence>
<dbReference type="NCBIfam" id="TIGR03409">
    <property type="entry name" value="urea_trans_UrtB"/>
    <property type="match status" value="1"/>
</dbReference>
<comment type="caution">
    <text evidence="10">The sequence shown here is derived from an EMBL/GenBank/DDBJ whole genome shotgun (WGS) entry which is preliminary data.</text>
</comment>
<evidence type="ECO:0000313" key="10">
    <source>
        <dbReference type="EMBL" id="MFD2275715.1"/>
    </source>
</evidence>
<sequence>MFILTILGAGLSQAANADETARKCLYSLILADSEEAESTALEELNELGDPIIIDVVEAWRVGKIQSSDSKSEVYVEVGLNQYEDLLTGEIVVPAEDSEKNRASRKLRKKLSRIVDLLDLKSPDPAKRIYAAEKLGMGQNPDYLAELKELSGKQSDSNVREAFEKAVAVSLLKNGTEEEKLESVKVLGNLHAFMARDLLVEIQKEAETNGNAELVKASTDSIRKIDSRQKLLDWIGTFFRGLSTGSVLLLVSYGLAITFGQMGVINMAHGEFIAIGGYSVYLVQDYVVQNYGADSAMYEWYFLIALPFAFLTTAIAGALLEKGLIQFLYKRPLESLLATWAVSMIMQQALRLYFGAANVSVSSPEWLSGSLNVGGILMSYNRIMLIGSAIVVVIVTRLLLSKTNWGLHVRATMQNRQMASSLGVPSNRVNMLTFAFGSGLAGLAGAFISQIGNVGPSMGQTYIVDSFMVVVVGGVGNLIGAAVSSMGIGMVDQVLQPLLGPVMGKISVLFMIILFLQFKPGGLFPARSRSLDD</sequence>
<dbReference type="InterPro" id="IPR017779">
    <property type="entry name" value="ABC_UrtB_bac"/>
</dbReference>
<protein>
    <submittedName>
        <fullName evidence="10">Urea ABC transporter permease subunit UrtB</fullName>
    </submittedName>
</protein>
<dbReference type="Proteomes" id="UP001597297">
    <property type="component" value="Unassembled WGS sequence"/>
</dbReference>
<keyword evidence="6 9" id="KW-1133">Transmembrane helix</keyword>
<gene>
    <name evidence="10" type="primary">urtB</name>
    <name evidence="10" type="ORF">ACFSQZ_04465</name>
</gene>
<keyword evidence="3" id="KW-1003">Cell membrane</keyword>
<feature type="transmembrane region" description="Helical" evidence="9">
    <location>
        <begin position="467"/>
        <end position="490"/>
    </location>
</feature>
<feature type="transmembrane region" description="Helical" evidence="9">
    <location>
        <begin position="271"/>
        <end position="287"/>
    </location>
</feature>
<evidence type="ECO:0000256" key="7">
    <source>
        <dbReference type="ARBA" id="ARBA00023136"/>
    </source>
</evidence>
<evidence type="ECO:0000256" key="5">
    <source>
        <dbReference type="ARBA" id="ARBA00022970"/>
    </source>
</evidence>
<keyword evidence="2" id="KW-0813">Transport</keyword>
<reference evidence="11" key="1">
    <citation type="journal article" date="2019" name="Int. J. Syst. Evol. Microbiol.">
        <title>The Global Catalogue of Microorganisms (GCM) 10K type strain sequencing project: providing services to taxonomists for standard genome sequencing and annotation.</title>
        <authorList>
            <consortium name="The Broad Institute Genomics Platform"/>
            <consortium name="The Broad Institute Genome Sequencing Center for Infectious Disease"/>
            <person name="Wu L."/>
            <person name="Ma J."/>
        </authorList>
    </citation>
    <scope>NUCLEOTIDE SEQUENCE [LARGE SCALE GENOMIC DNA]</scope>
    <source>
        <strain evidence="11">JCM 16545</strain>
    </source>
</reference>
<dbReference type="InterPro" id="IPR052157">
    <property type="entry name" value="BCAA_transport_permease"/>
</dbReference>
<proteinExistence type="inferred from homology"/>
<dbReference type="PANTHER" id="PTHR11795:SF447">
    <property type="entry name" value="ABC TRANSPORTER PERMEASE PROTEIN"/>
    <property type="match status" value="1"/>
</dbReference>
<evidence type="ECO:0000256" key="3">
    <source>
        <dbReference type="ARBA" id="ARBA00022475"/>
    </source>
</evidence>
<dbReference type="InterPro" id="IPR001851">
    <property type="entry name" value="ABC_transp_permease"/>
</dbReference>
<name>A0ABW5E248_9BACT</name>
<evidence type="ECO:0000256" key="1">
    <source>
        <dbReference type="ARBA" id="ARBA00004651"/>
    </source>
</evidence>
<dbReference type="EMBL" id="JBHUJC010000012">
    <property type="protein sequence ID" value="MFD2275715.1"/>
    <property type="molecule type" value="Genomic_DNA"/>
</dbReference>
<evidence type="ECO:0000256" key="9">
    <source>
        <dbReference type="SAM" id="Phobius"/>
    </source>
</evidence>
<evidence type="ECO:0000256" key="2">
    <source>
        <dbReference type="ARBA" id="ARBA00022448"/>
    </source>
</evidence>
<keyword evidence="7 9" id="KW-0472">Membrane</keyword>
<feature type="transmembrane region" description="Helical" evidence="9">
    <location>
        <begin position="497"/>
        <end position="517"/>
    </location>
</feature>
<evidence type="ECO:0000256" key="4">
    <source>
        <dbReference type="ARBA" id="ARBA00022692"/>
    </source>
</evidence>
<dbReference type="Pfam" id="PF02653">
    <property type="entry name" value="BPD_transp_2"/>
    <property type="match status" value="1"/>
</dbReference>